<reference evidence="3 4" key="1">
    <citation type="journal article" date="2021" name="BMC Genomics">
        <title>Datura genome reveals duplications of psychoactive alkaloid biosynthetic genes and high mutation rate following tissue culture.</title>
        <authorList>
            <person name="Rajewski A."/>
            <person name="Carter-House D."/>
            <person name="Stajich J."/>
            <person name="Litt A."/>
        </authorList>
    </citation>
    <scope>NUCLEOTIDE SEQUENCE [LARGE SCALE GENOMIC DNA]</scope>
    <source>
        <strain evidence="3">AR-01</strain>
    </source>
</reference>
<comment type="caution">
    <text evidence="3">The sequence shown here is derived from an EMBL/GenBank/DDBJ whole genome shotgun (WGS) entry which is preliminary data.</text>
</comment>
<feature type="region of interest" description="Disordered" evidence="2">
    <location>
        <begin position="1"/>
        <end position="30"/>
    </location>
</feature>
<keyword evidence="1" id="KW-0175">Coiled coil</keyword>
<dbReference type="PANTHER" id="PTHR33499">
    <property type="entry name" value="OS12G0282400 PROTEIN-RELATED"/>
    <property type="match status" value="1"/>
</dbReference>
<feature type="compositionally biased region" description="Polar residues" evidence="2">
    <location>
        <begin position="1"/>
        <end position="16"/>
    </location>
</feature>
<evidence type="ECO:0000313" key="4">
    <source>
        <dbReference type="Proteomes" id="UP000823775"/>
    </source>
</evidence>
<protein>
    <submittedName>
        <fullName evidence="3">Uncharacterized protein</fullName>
    </submittedName>
</protein>
<dbReference type="Proteomes" id="UP000823775">
    <property type="component" value="Unassembled WGS sequence"/>
</dbReference>
<evidence type="ECO:0000256" key="2">
    <source>
        <dbReference type="SAM" id="MobiDB-lite"/>
    </source>
</evidence>
<sequence length="379" mass="43162">MNPPKFQNSRMGSTFKSNKHAYIPPGALARGRGTSLKGLASVRVRVEQRTPIGQSKNFNPSTSYQNDTAQNNIPTPPGLDPTEDDVPLSPEVEVMEHFSSFVRHLGILVRDRNMCPLRVHSWTDIEQDKLDHMWDAVTDKFVSEDMNDHNEHDLQHIRRLWNNWRGSFHKNMKSKPFHDALKNVPKGVDTSDWEWLVKEHFLSAKFKETSTRNTINRSKLSMPHRRGSKPIRAIFYELGGKDGKPPNMDTIFFETRKKDNKLFEPETNAKYVEIKKLVQSDLSLTNIEVVEKCFGPQCKSHIAGFDGGITAKELKGEKSSKVVLLDKLKASEIENESLKSCMNELENKGERMDKLEGKYERLASAVFGQTSSPPSSHDE</sequence>
<organism evidence="3 4">
    <name type="scientific">Datura stramonium</name>
    <name type="common">Jimsonweed</name>
    <name type="synonym">Common thornapple</name>
    <dbReference type="NCBI Taxonomy" id="4076"/>
    <lineage>
        <taxon>Eukaryota</taxon>
        <taxon>Viridiplantae</taxon>
        <taxon>Streptophyta</taxon>
        <taxon>Embryophyta</taxon>
        <taxon>Tracheophyta</taxon>
        <taxon>Spermatophyta</taxon>
        <taxon>Magnoliopsida</taxon>
        <taxon>eudicotyledons</taxon>
        <taxon>Gunneridae</taxon>
        <taxon>Pentapetalae</taxon>
        <taxon>asterids</taxon>
        <taxon>lamiids</taxon>
        <taxon>Solanales</taxon>
        <taxon>Solanaceae</taxon>
        <taxon>Solanoideae</taxon>
        <taxon>Datureae</taxon>
        <taxon>Datura</taxon>
    </lineage>
</organism>
<keyword evidence="4" id="KW-1185">Reference proteome</keyword>
<dbReference type="InterPro" id="IPR004252">
    <property type="entry name" value="Probable_transposase_24"/>
</dbReference>
<gene>
    <name evidence="3" type="ORF">HAX54_041246</name>
</gene>
<accession>A0ABS8SLB0</accession>
<dbReference type="Pfam" id="PF03004">
    <property type="entry name" value="Transposase_24"/>
    <property type="match status" value="1"/>
</dbReference>
<feature type="compositionally biased region" description="Polar residues" evidence="2">
    <location>
        <begin position="51"/>
        <end position="73"/>
    </location>
</feature>
<feature type="coiled-coil region" evidence="1">
    <location>
        <begin position="328"/>
        <end position="365"/>
    </location>
</feature>
<dbReference type="PANTHER" id="PTHR33499:SF35">
    <property type="entry name" value="TRANSPOSASE MUDR PLANT DOMAIN-CONTAINING PROTEIN"/>
    <property type="match status" value="1"/>
</dbReference>
<dbReference type="EMBL" id="JACEIK010000594">
    <property type="protein sequence ID" value="MCD7459550.1"/>
    <property type="molecule type" value="Genomic_DNA"/>
</dbReference>
<feature type="region of interest" description="Disordered" evidence="2">
    <location>
        <begin position="48"/>
        <end position="81"/>
    </location>
</feature>
<proteinExistence type="predicted"/>
<name>A0ABS8SLB0_DATST</name>
<evidence type="ECO:0000313" key="3">
    <source>
        <dbReference type="EMBL" id="MCD7459550.1"/>
    </source>
</evidence>
<evidence type="ECO:0000256" key="1">
    <source>
        <dbReference type="SAM" id="Coils"/>
    </source>
</evidence>